<dbReference type="AlphaFoldDB" id="A0A200PX11"/>
<sequence>MPSDDDPQLSLVKKELEASLERSFSLQTENEQLKQEIARLKTEIGYLKEQNTDRKSAFLNKVQTSIDINANLFQHKATIQIKNPEEIEVENGGKIAKERLQRMPKPPPKAATTSDLPQEVNERKVPLAPAPAPAPPPPPPLPSKLLVGSTNVVRRVPEVMEIYRTLTRRETKIDNKTTNTGTPAANTRDMIGEIENRSRYLLAIKSDVETHGELIRFLTKEVENADYKDIFDVEAFVKWLDGELSYLVDERAVLKHFPQWPEQKADAMREAAFNYRDLKNLESEVLSFRDNPKQPILLSLKKMQAIQDRLERSVHNTERMRESASKRYRALQIPWQWMLDTGVISQLKLGSMRVAKEYMRRVARGLQTKEYTQKEDLMLQGVRFAFRVHQFAGGFNAEAMHAFGELQKVIRGCHEQQQAIRS</sequence>
<feature type="coiled-coil region" evidence="2">
    <location>
        <begin position="300"/>
        <end position="327"/>
    </location>
</feature>
<reference evidence="4 5" key="1">
    <citation type="journal article" date="2017" name="Mol. Plant">
        <title>The Genome of Medicinal Plant Macleaya cordata Provides New Insights into Benzylisoquinoline Alkaloids Metabolism.</title>
        <authorList>
            <person name="Liu X."/>
            <person name="Liu Y."/>
            <person name="Huang P."/>
            <person name="Ma Y."/>
            <person name="Qing Z."/>
            <person name="Tang Q."/>
            <person name="Cao H."/>
            <person name="Cheng P."/>
            <person name="Zheng Y."/>
            <person name="Yuan Z."/>
            <person name="Zhou Y."/>
            <person name="Liu J."/>
            <person name="Tang Z."/>
            <person name="Zhuo Y."/>
            <person name="Zhang Y."/>
            <person name="Yu L."/>
            <person name="Huang J."/>
            <person name="Yang P."/>
            <person name="Peng Q."/>
            <person name="Zhang J."/>
            <person name="Jiang W."/>
            <person name="Zhang Z."/>
            <person name="Lin K."/>
            <person name="Ro D.K."/>
            <person name="Chen X."/>
            <person name="Xiong X."/>
            <person name="Shang Y."/>
            <person name="Huang S."/>
            <person name="Zeng J."/>
        </authorList>
    </citation>
    <scope>NUCLEOTIDE SEQUENCE [LARGE SCALE GENOMIC DNA]</scope>
    <source>
        <strain evidence="5">cv. BLH2017</strain>
        <tissue evidence="4">Root</tissue>
    </source>
</reference>
<evidence type="ECO:0000313" key="4">
    <source>
        <dbReference type="EMBL" id="OVA02744.1"/>
    </source>
</evidence>
<dbReference type="OrthoDB" id="1922539at2759"/>
<evidence type="ECO:0008006" key="6">
    <source>
        <dbReference type="Google" id="ProtNLM"/>
    </source>
</evidence>
<name>A0A200PX11_MACCD</name>
<dbReference type="GO" id="GO:0072699">
    <property type="term" value="P:protein localization to cortical microtubule cytoskeleton"/>
    <property type="evidence" value="ECO:0007669"/>
    <property type="project" value="TreeGrafter"/>
</dbReference>
<feature type="region of interest" description="Disordered" evidence="3">
    <location>
        <begin position="98"/>
        <end position="143"/>
    </location>
</feature>
<keyword evidence="1 2" id="KW-0175">Coiled coil</keyword>
<evidence type="ECO:0000313" key="5">
    <source>
        <dbReference type="Proteomes" id="UP000195402"/>
    </source>
</evidence>
<dbReference type="GO" id="GO:0055028">
    <property type="term" value="C:cortical microtubule"/>
    <property type="evidence" value="ECO:0007669"/>
    <property type="project" value="TreeGrafter"/>
</dbReference>
<feature type="compositionally biased region" description="Pro residues" evidence="3">
    <location>
        <begin position="128"/>
        <end position="142"/>
    </location>
</feature>
<dbReference type="OMA" id="HMENKAN"/>
<evidence type="ECO:0000256" key="3">
    <source>
        <dbReference type="SAM" id="MobiDB-lite"/>
    </source>
</evidence>
<gene>
    <name evidence="4" type="ORF">BVC80_9093g89</name>
</gene>
<feature type="coiled-coil region" evidence="2">
    <location>
        <begin position="16"/>
        <end position="50"/>
    </location>
</feature>
<evidence type="ECO:0000256" key="1">
    <source>
        <dbReference type="ARBA" id="ARBA00023054"/>
    </source>
</evidence>
<dbReference type="PANTHER" id="PTHR31342:SF48">
    <property type="entry name" value="CHUP1-LIKE PROTEIN"/>
    <property type="match status" value="1"/>
</dbReference>
<dbReference type="Proteomes" id="UP000195402">
    <property type="component" value="Unassembled WGS sequence"/>
</dbReference>
<dbReference type="InterPro" id="IPR040265">
    <property type="entry name" value="CHUP1/IPGA1-like"/>
</dbReference>
<dbReference type="InParanoid" id="A0A200PX11"/>
<evidence type="ECO:0000256" key="2">
    <source>
        <dbReference type="SAM" id="Coils"/>
    </source>
</evidence>
<accession>A0A200PX11</accession>
<proteinExistence type="predicted"/>
<protein>
    <recommendedName>
        <fullName evidence="6">Protein CHUP1</fullName>
    </recommendedName>
</protein>
<keyword evidence="5" id="KW-1185">Reference proteome</keyword>
<comment type="caution">
    <text evidence="4">The sequence shown here is derived from an EMBL/GenBank/DDBJ whole genome shotgun (WGS) entry which is preliminary data.</text>
</comment>
<organism evidence="4 5">
    <name type="scientific">Macleaya cordata</name>
    <name type="common">Five-seeded plume-poppy</name>
    <name type="synonym">Bocconia cordata</name>
    <dbReference type="NCBI Taxonomy" id="56857"/>
    <lineage>
        <taxon>Eukaryota</taxon>
        <taxon>Viridiplantae</taxon>
        <taxon>Streptophyta</taxon>
        <taxon>Embryophyta</taxon>
        <taxon>Tracheophyta</taxon>
        <taxon>Spermatophyta</taxon>
        <taxon>Magnoliopsida</taxon>
        <taxon>Ranunculales</taxon>
        <taxon>Papaveraceae</taxon>
        <taxon>Papaveroideae</taxon>
        <taxon>Macleaya</taxon>
    </lineage>
</organism>
<dbReference type="EMBL" id="MVGT01003948">
    <property type="protein sequence ID" value="OVA02744.1"/>
    <property type="molecule type" value="Genomic_DNA"/>
</dbReference>
<dbReference type="PANTHER" id="PTHR31342">
    <property type="entry name" value="PROTEIN CHUP1, CHLOROPLASTIC"/>
    <property type="match status" value="1"/>
</dbReference>